<dbReference type="PANTHER" id="PTHR31658">
    <property type="entry name" value="CONSERVED OLIGOMERIC GOLGI COMPLEX SUBUNIT 1"/>
    <property type="match status" value="1"/>
</dbReference>
<evidence type="ECO:0000256" key="5">
    <source>
        <dbReference type="ARBA" id="ARBA00022927"/>
    </source>
</evidence>
<dbReference type="PANTHER" id="PTHR31658:SF0">
    <property type="entry name" value="CONSERVED OLIGOMERIC GOLGI COMPLEX SUBUNIT 1"/>
    <property type="match status" value="1"/>
</dbReference>
<dbReference type="GO" id="GO:0000139">
    <property type="term" value="C:Golgi membrane"/>
    <property type="evidence" value="ECO:0007669"/>
    <property type="project" value="UniProtKB-SubCell"/>
</dbReference>
<dbReference type="GO" id="GO:0006891">
    <property type="term" value="P:intra-Golgi vesicle-mediated transport"/>
    <property type="evidence" value="ECO:0007669"/>
    <property type="project" value="InterPro"/>
</dbReference>
<proteinExistence type="inferred from homology"/>
<dbReference type="EMBL" id="JNVN01000512">
    <property type="protein sequence ID" value="KHJ35129.1"/>
    <property type="molecule type" value="Genomic_DNA"/>
</dbReference>
<name>A0A0B1PER4_UNCNE</name>
<keyword evidence="5" id="KW-0653">Protein transport</keyword>
<dbReference type="InterPro" id="IPR033370">
    <property type="entry name" value="COG1"/>
</dbReference>
<evidence type="ECO:0000256" key="1">
    <source>
        <dbReference type="ARBA" id="ARBA00004395"/>
    </source>
</evidence>
<dbReference type="Pfam" id="PF08700">
    <property type="entry name" value="VPS51_Exo84_N"/>
    <property type="match status" value="1"/>
</dbReference>
<evidence type="ECO:0000256" key="2">
    <source>
        <dbReference type="ARBA" id="ARBA00006653"/>
    </source>
</evidence>
<accession>A0A0B1PER4</accession>
<comment type="caution">
    <text evidence="8">The sequence shown here is derived from an EMBL/GenBank/DDBJ whole genome shotgun (WGS) entry which is preliminary data.</text>
</comment>
<evidence type="ECO:0000313" key="8">
    <source>
        <dbReference type="EMBL" id="KHJ35129.1"/>
    </source>
</evidence>
<dbReference type="GO" id="GO:0017119">
    <property type="term" value="C:Golgi transport complex"/>
    <property type="evidence" value="ECO:0007669"/>
    <property type="project" value="InterPro"/>
</dbReference>
<dbReference type="HOGENOM" id="CLU_008451_0_0_1"/>
<gene>
    <name evidence="8" type="ORF">EV44_g5716</name>
</gene>
<keyword evidence="7" id="KW-0472">Membrane</keyword>
<dbReference type="OMA" id="PQSLKSW"/>
<protein>
    <recommendedName>
        <fullName evidence="3">Conserved oligomeric Golgi complex subunit 1</fullName>
    </recommendedName>
</protein>
<keyword evidence="6" id="KW-0333">Golgi apparatus</keyword>
<keyword evidence="9" id="KW-1185">Reference proteome</keyword>
<comment type="subcellular location">
    <subcellularLocation>
        <location evidence="1">Golgi apparatus membrane</location>
        <topology evidence="1">Peripheral membrane protein</topology>
    </subcellularLocation>
</comment>
<evidence type="ECO:0000256" key="3">
    <source>
        <dbReference type="ARBA" id="ARBA00020978"/>
    </source>
</evidence>
<dbReference type="Proteomes" id="UP000030854">
    <property type="component" value="Unassembled WGS sequence"/>
</dbReference>
<dbReference type="STRING" id="52586.A0A0B1PER4"/>
<keyword evidence="8" id="KW-0489">Methyltransferase</keyword>
<evidence type="ECO:0000256" key="7">
    <source>
        <dbReference type="ARBA" id="ARBA00023136"/>
    </source>
</evidence>
<evidence type="ECO:0000256" key="6">
    <source>
        <dbReference type="ARBA" id="ARBA00023034"/>
    </source>
</evidence>
<dbReference type="GO" id="GO:0008168">
    <property type="term" value="F:methyltransferase activity"/>
    <property type="evidence" value="ECO:0007669"/>
    <property type="project" value="UniProtKB-KW"/>
</dbReference>
<evidence type="ECO:0000256" key="4">
    <source>
        <dbReference type="ARBA" id="ARBA00022448"/>
    </source>
</evidence>
<dbReference type="GO" id="GO:0032259">
    <property type="term" value="P:methylation"/>
    <property type="evidence" value="ECO:0007669"/>
    <property type="project" value="UniProtKB-KW"/>
</dbReference>
<comment type="similarity">
    <text evidence="2">Belongs to the COG1 family.</text>
</comment>
<dbReference type="GO" id="GO:0015031">
    <property type="term" value="P:protein transport"/>
    <property type="evidence" value="ECO:0007669"/>
    <property type="project" value="UniProtKB-KW"/>
</dbReference>
<reference evidence="8 9" key="1">
    <citation type="journal article" date="2014" name="BMC Genomics">
        <title>Adaptive genomic structural variation in the grape powdery mildew pathogen, Erysiphe necator.</title>
        <authorList>
            <person name="Jones L."/>
            <person name="Riaz S."/>
            <person name="Morales-Cruz A."/>
            <person name="Amrine K.C."/>
            <person name="McGuire B."/>
            <person name="Gubler W.D."/>
            <person name="Walker M.A."/>
            <person name="Cantu D."/>
        </authorList>
    </citation>
    <scope>NUCLEOTIDE SEQUENCE [LARGE SCALE GENOMIC DNA]</scope>
    <source>
        <strain evidence="9">c</strain>
    </source>
</reference>
<organism evidence="8 9">
    <name type="scientific">Uncinula necator</name>
    <name type="common">Grape powdery mildew</name>
    <dbReference type="NCBI Taxonomy" id="52586"/>
    <lineage>
        <taxon>Eukaryota</taxon>
        <taxon>Fungi</taxon>
        <taxon>Dikarya</taxon>
        <taxon>Ascomycota</taxon>
        <taxon>Pezizomycotina</taxon>
        <taxon>Leotiomycetes</taxon>
        <taxon>Erysiphales</taxon>
        <taxon>Erysiphaceae</taxon>
        <taxon>Erysiphe</taxon>
    </lineage>
</organism>
<dbReference type="AlphaFoldDB" id="A0A0B1PER4"/>
<keyword evidence="8" id="KW-0808">Transferase</keyword>
<sequence>MSTVKQRDLSEYEILSEIYSLPFPQVRQTHRNLTIELNEKQTQLRTIVGENYRQLLGTADTISHMNEMIRVAEDNLIRVSHACRKSAVNDLATGLNRFYKYQRTGKHIKNLQWFTILKALEAQVLTIGKLIRKHGASNDNENSLILAVKILAISTTLLKSIEELEYRRSEGDQQQVLCMKRKLDCLHQRLLATTEKALRVDAKNSHERIIQALTAYSLMKNSDIIDVLKYFLNLRENVITNYFNECSKNISTEVVKAITLFAWTLHDTPIIFSRALSENLSNLKIKPLLKDETLKKIEDLRFDEFEGWFSDYVHTFIPCIKHANLNRPLTETLLKAWEIKISKLLLQNLSNFMKSQLNLKTIIELRNKIFGTWIEEGGNIKNLDVSEFLGELRKIINECVFGIVQQRCEALRHIFEEITITVASWEPGVTDKQASLWDKSILDMEVNNGADLFKNSIIARTNGRNDAVLTVNSCYNTWRNLIDEVLLYIDQMKAQKWYNDYEDLEEDVKIIARCNMLNKEDPQSIQQQLDFELSRAFKIMHEEINNLLEVNEQNQNLGQISIFIFRIIRDIRSNLPPNNDIRDFGITLFDSLYDKLARIVIGDSLSAFIKFIEKQTIPGRVLWEGDPELTVQPSPAAFKLLYDLAIIMANSGQDLWTPNAIFILKELLSEELTSLWKKALEENLILEEISHNTENENEENLKSTSVRKEVMIQEYFDFSLILKQAFRYDNLNSNRLIKDLEELIITRGELNAAMQKRISESASDYWKKTHLLFGILA</sequence>
<keyword evidence="4" id="KW-0813">Transport</keyword>
<evidence type="ECO:0000313" key="9">
    <source>
        <dbReference type="Proteomes" id="UP000030854"/>
    </source>
</evidence>